<dbReference type="InterPro" id="IPR018764">
    <property type="entry name" value="RskA_C"/>
</dbReference>
<evidence type="ECO:0000313" key="16">
    <source>
        <dbReference type="Proteomes" id="UP001165685"/>
    </source>
</evidence>
<dbReference type="InterPro" id="IPR041916">
    <property type="entry name" value="Anti_sigma_zinc_sf"/>
</dbReference>
<evidence type="ECO:0000256" key="7">
    <source>
        <dbReference type="ARBA" id="ARBA00023136"/>
    </source>
</evidence>
<keyword evidence="3" id="KW-1003">Cell membrane</keyword>
<feature type="transmembrane region" description="Helical" evidence="12">
    <location>
        <begin position="131"/>
        <end position="151"/>
    </location>
</feature>
<feature type="domain" description="Putative zinc-finger" evidence="14">
    <location>
        <begin position="8"/>
        <end position="39"/>
    </location>
</feature>
<comment type="caution">
    <text evidence="15">The sequence shown here is derived from an EMBL/GenBank/DDBJ whole genome shotgun (WGS) entry which is preliminary data.</text>
</comment>
<evidence type="ECO:0000256" key="3">
    <source>
        <dbReference type="ARBA" id="ARBA00022475"/>
    </source>
</evidence>
<keyword evidence="5 12" id="KW-1133">Transmembrane helix</keyword>
<protein>
    <recommendedName>
        <fullName evidence="10">Regulator of SigK</fullName>
    </recommendedName>
    <alternativeName>
        <fullName evidence="9">Sigma-K anti-sigma factor RskA</fullName>
    </alternativeName>
</protein>
<feature type="compositionally biased region" description="Basic and acidic residues" evidence="11">
    <location>
        <begin position="267"/>
        <end position="276"/>
    </location>
</feature>
<keyword evidence="6" id="KW-0805">Transcription regulation</keyword>
<evidence type="ECO:0000256" key="2">
    <source>
        <dbReference type="ARBA" id="ARBA00004236"/>
    </source>
</evidence>
<keyword evidence="16" id="KW-1185">Reference proteome</keyword>
<dbReference type="Pfam" id="PF13490">
    <property type="entry name" value="zf-HC2"/>
    <property type="match status" value="1"/>
</dbReference>
<evidence type="ECO:0000256" key="4">
    <source>
        <dbReference type="ARBA" id="ARBA00022692"/>
    </source>
</evidence>
<sequence length="276" mass="28663">MSPRGYDVHGLTAAYALDALEGDERAEVEAHLEECEDCRRDLRDFRETAARLGTAEAVGPPEGLWGKVKAEAARTRQLPPKAAEAGSEAGTGARSGGSASDGDGRPSDGDGDGGGPGATVIPFRSRVVRGLPWAVAAAAVAVAVALGAVTVDQARRMDDLQAHTAEVEALLAAPGTERMDRPVSESEANATVFASGDHDTMMIMVKGLPPAPEGKAYQLWYVDGDGMRSAGMLEEDGQGMLTGMVKGMSGATQLGITMEPDTGMPEPSKEPMKVDV</sequence>
<evidence type="ECO:0000259" key="13">
    <source>
        <dbReference type="Pfam" id="PF10099"/>
    </source>
</evidence>
<dbReference type="EMBL" id="JAQFWP010000047">
    <property type="protein sequence ID" value="MDA2807136.1"/>
    <property type="molecule type" value="Genomic_DNA"/>
</dbReference>
<evidence type="ECO:0000259" key="14">
    <source>
        <dbReference type="Pfam" id="PF13490"/>
    </source>
</evidence>
<keyword evidence="7 12" id="KW-0472">Membrane</keyword>
<evidence type="ECO:0000256" key="5">
    <source>
        <dbReference type="ARBA" id="ARBA00022989"/>
    </source>
</evidence>
<name>A0ABT4TR25_9ACTN</name>
<reference evidence="15" key="1">
    <citation type="submission" date="2023-01" db="EMBL/GenBank/DDBJ databases">
        <title>Draft genome sequence of Nocardiopsis sp. LSu2-4 isolated from halophytes.</title>
        <authorList>
            <person name="Duangmal K."/>
            <person name="Chantavorakit T."/>
        </authorList>
    </citation>
    <scope>NUCLEOTIDE SEQUENCE</scope>
    <source>
        <strain evidence="15">LSu2-4</strain>
    </source>
</reference>
<dbReference type="PANTHER" id="PTHR37461:SF1">
    <property type="entry name" value="ANTI-SIGMA-K FACTOR RSKA"/>
    <property type="match status" value="1"/>
</dbReference>
<dbReference type="PANTHER" id="PTHR37461">
    <property type="entry name" value="ANTI-SIGMA-K FACTOR RSKA"/>
    <property type="match status" value="1"/>
</dbReference>
<feature type="compositionally biased region" description="Low complexity" evidence="11">
    <location>
        <begin position="82"/>
        <end position="101"/>
    </location>
</feature>
<comment type="subcellular location">
    <subcellularLocation>
        <location evidence="2">Cell membrane</location>
    </subcellularLocation>
    <subcellularLocation>
        <location evidence="1">Membrane</location>
        <topology evidence="1">Single-pass membrane protein</topology>
    </subcellularLocation>
</comment>
<evidence type="ECO:0000256" key="11">
    <source>
        <dbReference type="SAM" id="MobiDB-lite"/>
    </source>
</evidence>
<feature type="region of interest" description="Disordered" evidence="11">
    <location>
        <begin position="257"/>
        <end position="276"/>
    </location>
</feature>
<dbReference type="Gene3D" id="1.10.10.1320">
    <property type="entry name" value="Anti-sigma factor, zinc-finger domain"/>
    <property type="match status" value="1"/>
</dbReference>
<dbReference type="InterPro" id="IPR051474">
    <property type="entry name" value="Anti-sigma-K/W_factor"/>
</dbReference>
<dbReference type="RefSeq" id="WP_270679765.1">
    <property type="nucleotide sequence ID" value="NZ_JAQFWP010000047.1"/>
</dbReference>
<keyword evidence="4 12" id="KW-0812">Transmembrane</keyword>
<proteinExistence type="predicted"/>
<dbReference type="Pfam" id="PF10099">
    <property type="entry name" value="RskA_C"/>
    <property type="match status" value="1"/>
</dbReference>
<evidence type="ECO:0000256" key="10">
    <source>
        <dbReference type="ARBA" id="ARBA00030803"/>
    </source>
</evidence>
<evidence type="ECO:0000256" key="12">
    <source>
        <dbReference type="SAM" id="Phobius"/>
    </source>
</evidence>
<evidence type="ECO:0000256" key="6">
    <source>
        <dbReference type="ARBA" id="ARBA00023015"/>
    </source>
</evidence>
<evidence type="ECO:0000256" key="1">
    <source>
        <dbReference type="ARBA" id="ARBA00004167"/>
    </source>
</evidence>
<gene>
    <name evidence="15" type="ORF">O4U47_21705</name>
</gene>
<evidence type="ECO:0000256" key="8">
    <source>
        <dbReference type="ARBA" id="ARBA00023163"/>
    </source>
</evidence>
<feature type="region of interest" description="Disordered" evidence="11">
    <location>
        <begin position="74"/>
        <end position="118"/>
    </location>
</feature>
<keyword evidence="8" id="KW-0804">Transcription</keyword>
<dbReference type="InterPro" id="IPR027383">
    <property type="entry name" value="Znf_put"/>
</dbReference>
<dbReference type="Proteomes" id="UP001165685">
    <property type="component" value="Unassembled WGS sequence"/>
</dbReference>
<evidence type="ECO:0000256" key="9">
    <source>
        <dbReference type="ARBA" id="ARBA00029829"/>
    </source>
</evidence>
<organism evidence="15 16">
    <name type="scientific">Nocardiopsis suaedae</name>
    <dbReference type="NCBI Taxonomy" id="3018444"/>
    <lineage>
        <taxon>Bacteria</taxon>
        <taxon>Bacillati</taxon>
        <taxon>Actinomycetota</taxon>
        <taxon>Actinomycetes</taxon>
        <taxon>Streptosporangiales</taxon>
        <taxon>Nocardiopsidaceae</taxon>
        <taxon>Nocardiopsis</taxon>
    </lineage>
</organism>
<accession>A0ABT4TR25</accession>
<evidence type="ECO:0000313" key="15">
    <source>
        <dbReference type="EMBL" id="MDA2807136.1"/>
    </source>
</evidence>
<feature type="domain" description="Anti-sigma K factor RskA C-terminal" evidence="13">
    <location>
        <begin position="135"/>
        <end position="271"/>
    </location>
</feature>